<feature type="compositionally biased region" description="Polar residues" evidence="1">
    <location>
        <begin position="1"/>
        <end position="19"/>
    </location>
</feature>
<reference evidence="2 3" key="1">
    <citation type="journal article" date="2018" name="Front. Plant Sci.">
        <title>Red Clover (Trifolium pratense) and Zigzag Clover (T. medium) - A Picture of Genomic Similarities and Differences.</title>
        <authorList>
            <person name="Dluhosova J."/>
            <person name="Istvanek J."/>
            <person name="Nedelnik J."/>
            <person name="Repkova J."/>
        </authorList>
    </citation>
    <scope>NUCLEOTIDE SEQUENCE [LARGE SCALE GENOMIC DNA]</scope>
    <source>
        <strain evidence="3">cv. 10/8</strain>
        <tissue evidence="2">Leaf</tissue>
    </source>
</reference>
<protein>
    <submittedName>
        <fullName evidence="2">Uncharacterized protein</fullName>
    </submittedName>
</protein>
<proteinExistence type="predicted"/>
<feature type="non-terminal residue" evidence="2">
    <location>
        <position position="1"/>
    </location>
</feature>
<sequence>GTPAQNQDRSLKATPSTEKAISRVPTPLVEKEWTSCHSSNKPLPRDPFDTPNNLFRINYAVVEDPIIPCPPN</sequence>
<name>A0A392T0Y7_9FABA</name>
<evidence type="ECO:0000313" key="2">
    <source>
        <dbReference type="EMBL" id="MCI54659.1"/>
    </source>
</evidence>
<dbReference type="Proteomes" id="UP000265520">
    <property type="component" value="Unassembled WGS sequence"/>
</dbReference>
<organism evidence="2 3">
    <name type="scientific">Trifolium medium</name>
    <dbReference type="NCBI Taxonomy" id="97028"/>
    <lineage>
        <taxon>Eukaryota</taxon>
        <taxon>Viridiplantae</taxon>
        <taxon>Streptophyta</taxon>
        <taxon>Embryophyta</taxon>
        <taxon>Tracheophyta</taxon>
        <taxon>Spermatophyta</taxon>
        <taxon>Magnoliopsida</taxon>
        <taxon>eudicotyledons</taxon>
        <taxon>Gunneridae</taxon>
        <taxon>Pentapetalae</taxon>
        <taxon>rosids</taxon>
        <taxon>fabids</taxon>
        <taxon>Fabales</taxon>
        <taxon>Fabaceae</taxon>
        <taxon>Papilionoideae</taxon>
        <taxon>50 kb inversion clade</taxon>
        <taxon>NPAAA clade</taxon>
        <taxon>Hologalegina</taxon>
        <taxon>IRL clade</taxon>
        <taxon>Trifolieae</taxon>
        <taxon>Trifolium</taxon>
    </lineage>
</organism>
<feature type="region of interest" description="Disordered" evidence="1">
    <location>
        <begin position="1"/>
        <end position="24"/>
    </location>
</feature>
<comment type="caution">
    <text evidence="2">The sequence shown here is derived from an EMBL/GenBank/DDBJ whole genome shotgun (WGS) entry which is preliminary data.</text>
</comment>
<evidence type="ECO:0000256" key="1">
    <source>
        <dbReference type="SAM" id="MobiDB-lite"/>
    </source>
</evidence>
<accession>A0A392T0Y7</accession>
<dbReference type="EMBL" id="LXQA010482816">
    <property type="protein sequence ID" value="MCI54659.1"/>
    <property type="molecule type" value="Genomic_DNA"/>
</dbReference>
<dbReference type="AlphaFoldDB" id="A0A392T0Y7"/>
<keyword evidence="3" id="KW-1185">Reference proteome</keyword>
<evidence type="ECO:0000313" key="3">
    <source>
        <dbReference type="Proteomes" id="UP000265520"/>
    </source>
</evidence>